<keyword evidence="2" id="KW-1133">Transmembrane helix</keyword>
<feature type="transmembrane region" description="Helical" evidence="2">
    <location>
        <begin position="6"/>
        <end position="26"/>
    </location>
</feature>
<proteinExistence type="predicted"/>
<keyword evidence="2" id="KW-0472">Membrane</keyword>
<organism evidence="3 4">
    <name type="scientific">Amphibacillus marinus</name>
    <dbReference type="NCBI Taxonomy" id="872970"/>
    <lineage>
        <taxon>Bacteria</taxon>
        <taxon>Bacillati</taxon>
        <taxon>Bacillota</taxon>
        <taxon>Bacilli</taxon>
        <taxon>Bacillales</taxon>
        <taxon>Bacillaceae</taxon>
        <taxon>Amphibacillus</taxon>
    </lineage>
</organism>
<evidence type="ECO:0008006" key="5">
    <source>
        <dbReference type="Google" id="ProtNLM"/>
    </source>
</evidence>
<keyword evidence="4" id="KW-1185">Reference proteome</keyword>
<feature type="transmembrane region" description="Helical" evidence="2">
    <location>
        <begin position="161"/>
        <end position="180"/>
    </location>
</feature>
<dbReference type="RefSeq" id="WP_091494696.1">
    <property type="nucleotide sequence ID" value="NZ_FODJ01000001.1"/>
</dbReference>
<name>A0A1H8IIM3_9BACI</name>
<keyword evidence="2" id="KW-0812">Transmembrane</keyword>
<dbReference type="PANTHER" id="PTHR36838">
    <property type="entry name" value="AUXIN EFFLUX CARRIER FAMILY PROTEIN"/>
    <property type="match status" value="1"/>
</dbReference>
<feature type="transmembrane region" description="Helical" evidence="2">
    <location>
        <begin position="249"/>
        <end position="267"/>
    </location>
</feature>
<feature type="transmembrane region" description="Helical" evidence="2">
    <location>
        <begin position="186"/>
        <end position="210"/>
    </location>
</feature>
<reference evidence="3 4" key="1">
    <citation type="submission" date="2016-10" db="EMBL/GenBank/DDBJ databases">
        <authorList>
            <person name="de Groot N.N."/>
        </authorList>
    </citation>
    <scope>NUCLEOTIDE SEQUENCE [LARGE SCALE GENOMIC DNA]</scope>
    <source>
        <strain evidence="3 4">CGMCC 1.10434</strain>
    </source>
</reference>
<protein>
    <recommendedName>
        <fullName evidence="5">Malonate transporter</fullName>
    </recommendedName>
</protein>
<gene>
    <name evidence="3" type="ORF">SAMN04488134_101623</name>
</gene>
<feature type="transmembrane region" description="Helical" evidence="2">
    <location>
        <begin position="122"/>
        <end position="141"/>
    </location>
</feature>
<dbReference type="STRING" id="872970.SAMN04488134_101623"/>
<feature type="transmembrane region" description="Helical" evidence="2">
    <location>
        <begin position="279"/>
        <end position="299"/>
    </location>
</feature>
<dbReference type="AlphaFoldDB" id="A0A1H8IIM3"/>
<evidence type="ECO:0000313" key="3">
    <source>
        <dbReference type="EMBL" id="SEN68046.1"/>
    </source>
</evidence>
<dbReference type="EMBL" id="FODJ01000001">
    <property type="protein sequence ID" value="SEN68046.1"/>
    <property type="molecule type" value="Genomic_DNA"/>
</dbReference>
<keyword evidence="1" id="KW-0813">Transport</keyword>
<accession>A0A1H8IIM3</accession>
<dbReference type="Proteomes" id="UP000199300">
    <property type="component" value="Unassembled WGS sequence"/>
</dbReference>
<feature type="transmembrane region" description="Helical" evidence="2">
    <location>
        <begin position="90"/>
        <end position="110"/>
    </location>
</feature>
<dbReference type="OrthoDB" id="3238334at2"/>
<sequence>MAGFNQQFILSISIIFVGFILKQTGLLKESDGEAVSRVVFNLTLPALIIISFHNIIFDWSLLIVVVSGLVFGFVFAIVGILFFANKSKTIKGMLVMMMPGFNVALFAYPLVEGVWGVEGIKYFGMLDVGNAFIVFGLSYLLGSYYADDQSQLTLAVALKKLTRSVPLMTYFFIFAINMLSFELPNVVLNTASTIAVANMPLSLLLLGLYVDLRFNKAYVKMILSYIGLRYGVAILIGTSLYVFLPVSEMIKLTLLIGLILPIPLSLIPYGVEFGYDKRFIGTVSNVTMLLSFLLIWIIVNLTV</sequence>
<feature type="transmembrane region" description="Helical" evidence="2">
    <location>
        <begin position="38"/>
        <end position="56"/>
    </location>
</feature>
<feature type="transmembrane region" description="Helical" evidence="2">
    <location>
        <begin position="222"/>
        <end position="243"/>
    </location>
</feature>
<evidence type="ECO:0000256" key="1">
    <source>
        <dbReference type="ARBA" id="ARBA00022448"/>
    </source>
</evidence>
<feature type="transmembrane region" description="Helical" evidence="2">
    <location>
        <begin position="62"/>
        <end position="83"/>
    </location>
</feature>
<dbReference type="PANTHER" id="PTHR36838:SF3">
    <property type="entry name" value="TRANSPORTER AUXIN EFFLUX CARRIER EC FAMILY"/>
    <property type="match status" value="1"/>
</dbReference>
<evidence type="ECO:0000313" key="4">
    <source>
        <dbReference type="Proteomes" id="UP000199300"/>
    </source>
</evidence>
<evidence type="ECO:0000256" key="2">
    <source>
        <dbReference type="SAM" id="Phobius"/>
    </source>
</evidence>